<keyword evidence="5 7" id="KW-0804">Transcription</keyword>
<keyword evidence="3 7" id="KW-0548">Nucleotidyltransferase</keyword>
<evidence type="ECO:0000256" key="7">
    <source>
        <dbReference type="HAMAP-Rule" id="MF_01322"/>
    </source>
</evidence>
<evidence type="ECO:0000256" key="1">
    <source>
        <dbReference type="ARBA" id="ARBA00022478"/>
    </source>
</evidence>
<dbReference type="SMART" id="SM00663">
    <property type="entry name" value="RPOLA_N"/>
    <property type="match status" value="1"/>
</dbReference>
<keyword evidence="1 7" id="KW-0240">DNA-directed RNA polymerase</keyword>
<dbReference type="EC" id="2.7.7.6" evidence="7"/>
<comment type="catalytic activity">
    <reaction evidence="6 7 8">
        <text>RNA(n) + a ribonucleoside 5'-triphosphate = RNA(n+1) + diphosphate</text>
        <dbReference type="Rhea" id="RHEA:21248"/>
        <dbReference type="Rhea" id="RHEA-COMP:14527"/>
        <dbReference type="Rhea" id="RHEA-COMP:17342"/>
        <dbReference type="ChEBI" id="CHEBI:33019"/>
        <dbReference type="ChEBI" id="CHEBI:61557"/>
        <dbReference type="ChEBI" id="CHEBI:140395"/>
        <dbReference type="EC" id="2.7.7.6"/>
    </reaction>
</comment>
<sequence length="1415" mass="157234">MNQELTNNPFNPLTPPKVFDEIKVSLASPERILSWSYGEIKKPETINYRTFKPERDGLFCARIFGPIKDYECLCGKYKRMKYRGVVCEKCGVEVTLQKVRRERMGHIELAAPVAHIWFLKSLPSRIGLMLDMTLRDLERILYFENYVVIEPGLTDLTYGQLMTEEEFMDAQDMYGTDAFTANIGAEAIREMLAQIDLESTAEQLREELKEATGELKPKKIIKRLKIVENFIESGNRPEWMILTVVPVIPPELRPLVPLDGGRFATSDLNDLYRRVINRNNRLKRLIELRAPDIIIRNEKRMLQESVDALFDNGRRGRVITGANKRPLKSLSDMLKGKQGRFRQNLLGKRVDFSGRSVIVTGPELKLHQCGLPKKMALELFKPFIYSRLEAKGLSSTVKQAKKLVEKERPEVWDILDEVIREHPVLLNRAPTLHRLGIQAFEPVLIEGKAIQLHPLVCSAFNADFDGDQMAVHVPLSLEAQLEARVLMMSTNNVLSPANGAPIIVPSQDMVLGLYYVTLEREGMKGEGMIFGGIEEVEHALNAGEVHMHARITCRVPQIDEHGQEVLKRYETTPGRVRLGALLPKNAKAPFDLVNKLLKKGEVQKVIDTVYRYCGQKESVIFCDQIMSMGFKEAFKGGISFGKDDMVIPDNKWEIVDSVKEQVKDFEQQYMDGLITQGEKYNKVVDAWSKCNDRVTEAMMSTISAKRKDENGAEMEPNSVYMMADSKARGSVTQMKQLGAMRGLMAKPSGEIIETPIISNFKEGLTVLEYFNSTHGARKGLSDTALKTANSGYLTRRLVDVAQDCIVRSHDCGTDQAITAEPAVNDGEVVASLGERVLGRVAAEDILRPGTDEVIVARNELIDERKADEIEHSGLASVRMRSPLTCEAEEGVCAMCYGRDLARGTMVNIGEAVGIIAAQSIGEPGTQLTMRTFHIGGVAQGGQQSFQEANQEGIIAFHNPNLLENEAGDQIVMGRNMQIAIKDEHGAERGSFKIGYGTKVFVKDGQTVARGDKLFEWDPYTLPIIAEKAGTAKFVDLISGISVREDTDDATGMTQKIVSDWRSAPRGNELKPEILIVDPETGEPVRNEAGNPVTYPMSVDAILSIEEGSQVKAGDVVARIPREGAKTKDITGGLPRVAELFEARRPKDHAIIAEADGYVKFGRDYKNKRRISIVPADDSLEPVEYMVPKGKHIPVQEGDFVQKGDYIMDGNPAPHDILAIMGVEALADYMIDEVQDVYRLQGVKINDKHIEVIVRQMLQKWEILDSGETTLLKGEHVDKAEFDAANEKALKDGRRPAEGQPILLGITKASLQTRSFISAASFQETTRVLTEASVQGKRDKLVGLKENVIVGRLIPAGTGGATQRVRRIAQERDQSVIEARQAEAEAAAALAAPVEDVVGGDADDSFIIETPESRDF</sequence>
<evidence type="ECO:0000256" key="6">
    <source>
        <dbReference type="ARBA" id="ARBA00048552"/>
    </source>
</evidence>
<evidence type="ECO:0000313" key="11">
    <source>
        <dbReference type="Proteomes" id="UP000198728"/>
    </source>
</evidence>
<evidence type="ECO:0000256" key="4">
    <source>
        <dbReference type="ARBA" id="ARBA00022723"/>
    </source>
</evidence>
<feature type="binding site" evidence="7">
    <location>
        <position position="811"/>
    </location>
    <ligand>
        <name>Zn(2+)</name>
        <dbReference type="ChEBI" id="CHEBI:29105"/>
        <label>2</label>
    </ligand>
</feature>
<reference evidence="10 11" key="1">
    <citation type="submission" date="2016-10" db="EMBL/GenBank/DDBJ databases">
        <authorList>
            <person name="de Groot N.N."/>
        </authorList>
    </citation>
    <scope>NUCLEOTIDE SEQUENCE [LARGE SCALE GENOMIC DNA]</scope>
    <source>
        <strain evidence="10 11">DSM 19548</strain>
    </source>
</reference>
<dbReference type="Gene3D" id="1.10.1790.20">
    <property type="match status" value="1"/>
</dbReference>
<dbReference type="GO" id="GO:0003677">
    <property type="term" value="F:DNA binding"/>
    <property type="evidence" value="ECO:0007669"/>
    <property type="project" value="UniProtKB-UniRule"/>
</dbReference>
<dbReference type="InterPro" id="IPR042102">
    <property type="entry name" value="RNA_pol_Rpb1_3_sf"/>
</dbReference>
<keyword evidence="2 7" id="KW-0808">Transferase</keyword>
<keyword evidence="7" id="KW-0460">Magnesium</keyword>
<evidence type="ECO:0000259" key="9">
    <source>
        <dbReference type="SMART" id="SM00663"/>
    </source>
</evidence>
<feature type="binding site" evidence="7">
    <location>
        <position position="87"/>
    </location>
    <ligand>
        <name>Zn(2+)</name>
        <dbReference type="ChEBI" id="CHEBI:29105"/>
        <label>1</label>
    </ligand>
</feature>
<dbReference type="CDD" id="cd02655">
    <property type="entry name" value="RNAP_beta'_C"/>
    <property type="match status" value="1"/>
</dbReference>
<dbReference type="Gene3D" id="2.40.40.20">
    <property type="match status" value="1"/>
</dbReference>
<dbReference type="Pfam" id="PF04997">
    <property type="entry name" value="RNA_pol_Rpb1_1"/>
    <property type="match status" value="1"/>
</dbReference>
<dbReference type="Gene3D" id="1.10.274.100">
    <property type="entry name" value="RNA polymerase Rpb1, domain 3"/>
    <property type="match status" value="2"/>
</dbReference>
<dbReference type="GO" id="GO:0008270">
    <property type="term" value="F:zinc ion binding"/>
    <property type="evidence" value="ECO:0007669"/>
    <property type="project" value="UniProtKB-UniRule"/>
</dbReference>
<name>A0A1I1QXP6_9RHOB</name>
<dbReference type="GO" id="GO:0006351">
    <property type="term" value="P:DNA-templated transcription"/>
    <property type="evidence" value="ECO:0007669"/>
    <property type="project" value="UniProtKB-UniRule"/>
</dbReference>
<evidence type="ECO:0000256" key="3">
    <source>
        <dbReference type="ARBA" id="ARBA00022695"/>
    </source>
</evidence>
<dbReference type="GO" id="GO:0000428">
    <property type="term" value="C:DNA-directed RNA polymerase complex"/>
    <property type="evidence" value="ECO:0007669"/>
    <property type="project" value="UniProtKB-KW"/>
</dbReference>
<dbReference type="InterPro" id="IPR006592">
    <property type="entry name" value="RNA_pol_N"/>
</dbReference>
<comment type="subunit">
    <text evidence="7">The RNAP catalytic core consists of 2 alpha, 1 beta, 1 beta' and 1 omega subunit. When a sigma factor is associated with the core the holoenzyme is formed, which can initiate transcription.</text>
</comment>
<dbReference type="Proteomes" id="UP000198728">
    <property type="component" value="Unassembled WGS sequence"/>
</dbReference>
<feature type="binding site" evidence="7">
    <location>
        <position position="892"/>
    </location>
    <ligand>
        <name>Zn(2+)</name>
        <dbReference type="ChEBI" id="CHEBI:29105"/>
        <label>2</label>
    </ligand>
</feature>
<dbReference type="Gene3D" id="2.40.50.100">
    <property type="match status" value="3"/>
</dbReference>
<dbReference type="InterPro" id="IPR000722">
    <property type="entry name" value="RNA_pol_asu"/>
</dbReference>
<feature type="binding site" evidence="7">
    <location>
        <position position="74"/>
    </location>
    <ligand>
        <name>Zn(2+)</name>
        <dbReference type="ChEBI" id="CHEBI:29105"/>
        <label>1</label>
    </ligand>
</feature>
<dbReference type="InterPro" id="IPR007080">
    <property type="entry name" value="RNA_pol_Rpb1_1"/>
</dbReference>
<feature type="binding site" evidence="7">
    <location>
        <position position="467"/>
    </location>
    <ligand>
        <name>Mg(2+)</name>
        <dbReference type="ChEBI" id="CHEBI:18420"/>
    </ligand>
</feature>
<dbReference type="Gene3D" id="1.10.150.390">
    <property type="match status" value="1"/>
</dbReference>
<feature type="binding site" evidence="7">
    <location>
        <position position="90"/>
    </location>
    <ligand>
        <name>Zn(2+)</name>
        <dbReference type="ChEBI" id="CHEBI:29105"/>
        <label>1</label>
    </ligand>
</feature>
<dbReference type="Gene3D" id="1.10.132.30">
    <property type="match status" value="1"/>
</dbReference>
<dbReference type="CDD" id="cd01609">
    <property type="entry name" value="RNAP_beta'_N"/>
    <property type="match status" value="1"/>
</dbReference>
<dbReference type="InterPro" id="IPR007081">
    <property type="entry name" value="RNA_pol_Rpb1_5"/>
</dbReference>
<keyword evidence="11" id="KW-1185">Reference proteome</keyword>
<dbReference type="PANTHER" id="PTHR19376">
    <property type="entry name" value="DNA-DIRECTED RNA POLYMERASE"/>
    <property type="match status" value="1"/>
</dbReference>
<gene>
    <name evidence="7" type="primary">rpoC</name>
    <name evidence="10" type="ORF">SAMN04488094_12232</name>
</gene>
<dbReference type="InterPro" id="IPR007083">
    <property type="entry name" value="RNA_pol_Rpb1_4"/>
</dbReference>
<dbReference type="NCBIfam" id="TIGR02386">
    <property type="entry name" value="rpoC_TIGR"/>
    <property type="match status" value="1"/>
</dbReference>
<dbReference type="GO" id="GO:0003899">
    <property type="term" value="F:DNA-directed RNA polymerase activity"/>
    <property type="evidence" value="ECO:0007669"/>
    <property type="project" value="UniProtKB-UniRule"/>
</dbReference>
<dbReference type="HAMAP" id="MF_01322">
    <property type="entry name" value="RNApol_bact_RpoC"/>
    <property type="match status" value="1"/>
</dbReference>
<feature type="binding site" evidence="7">
    <location>
        <position position="895"/>
    </location>
    <ligand>
        <name>Zn(2+)</name>
        <dbReference type="ChEBI" id="CHEBI:29105"/>
        <label>2</label>
    </ligand>
</feature>
<dbReference type="Pfam" id="PF00623">
    <property type="entry name" value="RNA_pol_Rpb1_2"/>
    <property type="match status" value="1"/>
</dbReference>
<feature type="domain" description="RNA polymerase N-terminal" evidence="9">
    <location>
        <begin position="238"/>
        <end position="517"/>
    </location>
</feature>
<dbReference type="STRING" id="441112.SAMN04488094_12232"/>
<dbReference type="EMBL" id="FOLG01000022">
    <property type="protein sequence ID" value="SFD24043.1"/>
    <property type="molecule type" value="Genomic_DNA"/>
</dbReference>
<evidence type="ECO:0000313" key="10">
    <source>
        <dbReference type="EMBL" id="SFD24043.1"/>
    </source>
</evidence>
<comment type="cofactor">
    <cofactor evidence="7">
        <name>Mg(2+)</name>
        <dbReference type="ChEBI" id="CHEBI:18420"/>
    </cofactor>
    <text evidence="7">Binds 1 Mg(2+) ion per subunit.</text>
</comment>
<dbReference type="InterPro" id="IPR012754">
    <property type="entry name" value="DNA-dir_RpoC_beta_prime_bact"/>
</dbReference>
<dbReference type="RefSeq" id="WP_093362851.1">
    <property type="nucleotide sequence ID" value="NZ_FOLG01000022.1"/>
</dbReference>
<dbReference type="InterPro" id="IPR007066">
    <property type="entry name" value="RNA_pol_Rpb1_3"/>
</dbReference>
<dbReference type="Pfam" id="PF04998">
    <property type="entry name" value="RNA_pol_Rpb1_5"/>
    <property type="match status" value="1"/>
</dbReference>
<feature type="binding site" evidence="7">
    <location>
        <position position="463"/>
    </location>
    <ligand>
        <name>Mg(2+)</name>
        <dbReference type="ChEBI" id="CHEBI:18420"/>
    </ligand>
</feature>
<dbReference type="Gene3D" id="4.10.860.120">
    <property type="entry name" value="RNA polymerase II, clamp domain"/>
    <property type="match status" value="1"/>
</dbReference>
<dbReference type="GO" id="GO:0000287">
    <property type="term" value="F:magnesium ion binding"/>
    <property type="evidence" value="ECO:0007669"/>
    <property type="project" value="UniProtKB-UniRule"/>
</dbReference>
<protein>
    <recommendedName>
        <fullName evidence="7">DNA-directed RNA polymerase subunit beta'</fullName>
        <shortName evidence="7">RNAP subunit beta'</shortName>
        <ecNumber evidence="7">2.7.7.6</ecNumber>
    </recommendedName>
    <alternativeName>
        <fullName evidence="7">RNA polymerase subunit beta'</fullName>
    </alternativeName>
    <alternativeName>
        <fullName evidence="7">Transcriptase subunit beta'</fullName>
    </alternativeName>
</protein>
<dbReference type="Pfam" id="PF04983">
    <property type="entry name" value="RNA_pol_Rpb1_3"/>
    <property type="match status" value="1"/>
</dbReference>
<keyword evidence="7" id="KW-0862">Zinc</keyword>
<dbReference type="SUPFAM" id="SSF64484">
    <property type="entry name" value="beta and beta-prime subunits of DNA dependent RNA-polymerase"/>
    <property type="match status" value="1"/>
</dbReference>
<feature type="binding site" evidence="7">
    <location>
        <position position="885"/>
    </location>
    <ligand>
        <name>Zn(2+)</name>
        <dbReference type="ChEBI" id="CHEBI:29105"/>
        <label>2</label>
    </ligand>
</feature>
<organism evidence="10 11">
    <name type="scientific">Tropicimonas isoalkanivorans</name>
    <dbReference type="NCBI Taxonomy" id="441112"/>
    <lineage>
        <taxon>Bacteria</taxon>
        <taxon>Pseudomonadati</taxon>
        <taxon>Pseudomonadota</taxon>
        <taxon>Alphaproteobacteria</taxon>
        <taxon>Rhodobacterales</taxon>
        <taxon>Roseobacteraceae</taxon>
        <taxon>Tropicimonas</taxon>
    </lineage>
</organism>
<dbReference type="InterPro" id="IPR044893">
    <property type="entry name" value="RNA_pol_Rpb1_clamp_domain"/>
</dbReference>
<evidence type="ECO:0000256" key="5">
    <source>
        <dbReference type="ARBA" id="ARBA00023163"/>
    </source>
</evidence>
<comment type="similarity">
    <text evidence="7 8">Belongs to the RNA polymerase beta' chain family.</text>
</comment>
<feature type="binding site" evidence="7">
    <location>
        <position position="465"/>
    </location>
    <ligand>
        <name>Mg(2+)</name>
        <dbReference type="ChEBI" id="CHEBI:18420"/>
    </ligand>
</feature>
<dbReference type="PANTHER" id="PTHR19376:SF54">
    <property type="entry name" value="DNA-DIRECTED RNA POLYMERASE SUBUNIT BETA"/>
    <property type="match status" value="1"/>
</dbReference>
<comment type="function">
    <text evidence="7 8">DNA-dependent RNA polymerase catalyzes the transcription of DNA into RNA using the four ribonucleoside triphosphates as substrates.</text>
</comment>
<accession>A0A1I1QXP6</accession>
<comment type="cofactor">
    <cofactor evidence="7">
        <name>Zn(2+)</name>
        <dbReference type="ChEBI" id="CHEBI:29105"/>
    </cofactor>
    <text evidence="7">Binds 2 Zn(2+) ions per subunit.</text>
</comment>
<dbReference type="Pfam" id="PF05000">
    <property type="entry name" value="RNA_pol_Rpb1_4"/>
    <property type="match status" value="1"/>
</dbReference>
<proteinExistence type="inferred from homology"/>
<evidence type="ECO:0000256" key="2">
    <source>
        <dbReference type="ARBA" id="ARBA00022679"/>
    </source>
</evidence>
<dbReference type="Gene3D" id="1.10.40.90">
    <property type="match status" value="1"/>
</dbReference>
<dbReference type="InterPro" id="IPR045867">
    <property type="entry name" value="DNA-dir_RpoC_beta_prime"/>
</dbReference>
<dbReference type="OrthoDB" id="9815296at2"/>
<evidence type="ECO:0000256" key="8">
    <source>
        <dbReference type="RuleBase" id="RU004279"/>
    </source>
</evidence>
<feature type="binding site" evidence="7">
    <location>
        <position position="72"/>
    </location>
    <ligand>
        <name>Zn(2+)</name>
        <dbReference type="ChEBI" id="CHEBI:29105"/>
        <label>1</label>
    </ligand>
</feature>
<dbReference type="InterPro" id="IPR038120">
    <property type="entry name" value="Rpb1_funnel_sf"/>
</dbReference>
<keyword evidence="4 7" id="KW-0479">Metal-binding</keyword>